<keyword evidence="3" id="KW-0808">Transferase</keyword>
<protein>
    <submittedName>
        <fullName evidence="3">Predicted acyltransferase</fullName>
    </submittedName>
</protein>
<feature type="transmembrane region" description="Helical" evidence="1">
    <location>
        <begin position="233"/>
        <end position="251"/>
    </location>
</feature>
<dbReference type="Proteomes" id="UP000184509">
    <property type="component" value="Unassembled WGS sequence"/>
</dbReference>
<feature type="transmembrane region" description="Helical" evidence="1">
    <location>
        <begin position="12"/>
        <end position="31"/>
    </location>
</feature>
<feature type="transmembrane region" description="Helical" evidence="1">
    <location>
        <begin position="257"/>
        <end position="280"/>
    </location>
</feature>
<accession>A0A1M4WRI0</accession>
<keyword evidence="1" id="KW-0472">Membrane</keyword>
<proteinExistence type="predicted"/>
<keyword evidence="1" id="KW-0812">Transmembrane</keyword>
<dbReference type="STRING" id="1297750.SAMN05444405_103152"/>
<name>A0A1M4WRI0_9BACE</name>
<feature type="transmembrane region" description="Helical" evidence="1">
    <location>
        <begin position="149"/>
        <end position="169"/>
    </location>
</feature>
<evidence type="ECO:0000256" key="1">
    <source>
        <dbReference type="SAM" id="Phobius"/>
    </source>
</evidence>
<gene>
    <name evidence="3" type="ORF">SAMN05444405_103152</name>
</gene>
<feature type="transmembrane region" description="Helical" evidence="1">
    <location>
        <begin position="292"/>
        <end position="315"/>
    </location>
</feature>
<keyword evidence="3" id="KW-0012">Acyltransferase</keyword>
<organism evidence="3 4">
    <name type="scientific">Bacteroides luti</name>
    <dbReference type="NCBI Taxonomy" id="1297750"/>
    <lineage>
        <taxon>Bacteria</taxon>
        <taxon>Pseudomonadati</taxon>
        <taxon>Bacteroidota</taxon>
        <taxon>Bacteroidia</taxon>
        <taxon>Bacteroidales</taxon>
        <taxon>Bacteroidaceae</taxon>
        <taxon>Bacteroides</taxon>
    </lineage>
</organism>
<dbReference type="AlphaFoldDB" id="A0A1M4WRI0"/>
<dbReference type="RefSeq" id="WP_073399489.1">
    <property type="nucleotide sequence ID" value="NZ_FQTV01000003.1"/>
</dbReference>
<dbReference type="PANTHER" id="PTHR31061">
    <property type="entry name" value="LD22376P"/>
    <property type="match status" value="1"/>
</dbReference>
<dbReference type="OrthoDB" id="9788724at2"/>
<feature type="transmembrane region" description="Helical" evidence="1">
    <location>
        <begin position="335"/>
        <end position="357"/>
    </location>
</feature>
<dbReference type="EMBL" id="FQTV01000003">
    <property type="protein sequence ID" value="SHE83824.1"/>
    <property type="molecule type" value="Genomic_DNA"/>
</dbReference>
<dbReference type="Pfam" id="PF07786">
    <property type="entry name" value="HGSNAT_cat"/>
    <property type="match status" value="1"/>
</dbReference>
<feature type="transmembrane region" description="Helical" evidence="1">
    <location>
        <begin position="51"/>
        <end position="72"/>
    </location>
</feature>
<keyword evidence="1" id="KW-1133">Transmembrane helix</keyword>
<dbReference type="PANTHER" id="PTHR31061:SF24">
    <property type="entry name" value="LD22376P"/>
    <property type="match status" value="1"/>
</dbReference>
<keyword evidence="4" id="KW-1185">Reference proteome</keyword>
<feature type="domain" description="Heparan-alpha-glucosaminide N-acetyltransferase catalytic" evidence="2">
    <location>
        <begin position="13"/>
        <end position="227"/>
    </location>
</feature>
<dbReference type="InterPro" id="IPR012429">
    <property type="entry name" value="HGSNAT_cat"/>
</dbReference>
<evidence type="ECO:0000313" key="3">
    <source>
        <dbReference type="EMBL" id="SHE83824.1"/>
    </source>
</evidence>
<sequence length="365" mass="40945">MENTQNNIPQKQRLLSLDVLRGLTVAGMILVNNGGGKVSYEPLRHSAWNGLSLADLVFPFFLFMVGMSTFISLRKFQFKWSNPLALKILKRTCLILLIGWAIYWFEGCCKGDFLPFDSIRLPGVLQRIALCYGIVSLLAVTVNHKWLPWLAGLLLVGYAFLLLLANGYICDETNILCIVDRGVFGTAHLYHKSPIDPEGLLGVIPSIAHTILGFWGGKILMEHADLKNKMLHLFIFGFVLISVGLLFTYGLPMNKRIWSPTLVLFTCGLATCLLAWFIYVIDDKGNKGWTPFFVSFGVNPLFIYVISELMNIVFADFGISKALFGGIHSVVPDDYVASLVYAIVFVLLNWAIGYPLYKKKIYIKI</sequence>
<reference evidence="3 4" key="1">
    <citation type="submission" date="2016-11" db="EMBL/GenBank/DDBJ databases">
        <authorList>
            <person name="Jaros S."/>
            <person name="Januszkiewicz K."/>
            <person name="Wedrychowicz H."/>
        </authorList>
    </citation>
    <scope>NUCLEOTIDE SEQUENCE [LARGE SCALE GENOMIC DNA]</scope>
    <source>
        <strain evidence="3 4">DSM 26991</strain>
    </source>
</reference>
<evidence type="ECO:0000259" key="2">
    <source>
        <dbReference type="Pfam" id="PF07786"/>
    </source>
</evidence>
<evidence type="ECO:0000313" key="4">
    <source>
        <dbReference type="Proteomes" id="UP000184509"/>
    </source>
</evidence>
<dbReference type="GO" id="GO:0016746">
    <property type="term" value="F:acyltransferase activity"/>
    <property type="evidence" value="ECO:0007669"/>
    <property type="project" value="UniProtKB-KW"/>
</dbReference>